<feature type="domain" description="DinB-like" evidence="1">
    <location>
        <begin position="17"/>
        <end position="150"/>
    </location>
</feature>
<comment type="caution">
    <text evidence="2">The sequence shown here is derived from an EMBL/GenBank/DDBJ whole genome shotgun (WGS) entry which is preliminary data.</text>
</comment>
<reference evidence="2 3" key="1">
    <citation type="submission" date="2018-10" db="EMBL/GenBank/DDBJ databases">
        <title>Falsibacillus sp. genome draft.</title>
        <authorList>
            <person name="Shi S."/>
        </authorList>
    </citation>
    <scope>NUCLEOTIDE SEQUENCE [LARGE SCALE GENOMIC DNA]</scope>
    <source>
        <strain evidence="2 3">GY 10110</strain>
    </source>
</reference>
<evidence type="ECO:0000313" key="3">
    <source>
        <dbReference type="Proteomes" id="UP000276770"/>
    </source>
</evidence>
<proteinExistence type="predicted"/>
<dbReference type="Proteomes" id="UP000276770">
    <property type="component" value="Unassembled WGS sequence"/>
</dbReference>
<dbReference type="AlphaFoldDB" id="A0A3L7JZY7"/>
<name>A0A3L7JZY7_9BACI</name>
<protein>
    <submittedName>
        <fullName evidence="2">DinB family protein</fullName>
    </submittedName>
</protein>
<sequence length="157" mass="18154">MIIQEFQNFTSWVINLNKVEKELWSVPISEGKWTTSEIIAHIMNWDNYLLSEIIPAVKDGMAMTFPDFNEFNQMASDYAQSGISQTSLIKETIQKRDLLTKELLNMPVEVLTRHTNANGVASCPHTGEPYSLIYIIKEFIDHDRHHQNQIIQFLEGK</sequence>
<evidence type="ECO:0000313" key="2">
    <source>
        <dbReference type="EMBL" id="RLQ96336.1"/>
    </source>
</evidence>
<dbReference type="InterPro" id="IPR024775">
    <property type="entry name" value="DinB-like"/>
</dbReference>
<dbReference type="Gene3D" id="1.20.120.450">
    <property type="entry name" value="dinb family like domain"/>
    <property type="match status" value="1"/>
</dbReference>
<organism evidence="2 3">
    <name type="scientific">Falsibacillus albus</name>
    <dbReference type="NCBI Taxonomy" id="2478915"/>
    <lineage>
        <taxon>Bacteria</taxon>
        <taxon>Bacillati</taxon>
        <taxon>Bacillota</taxon>
        <taxon>Bacilli</taxon>
        <taxon>Bacillales</taxon>
        <taxon>Bacillaceae</taxon>
        <taxon>Falsibacillus</taxon>
    </lineage>
</organism>
<dbReference type="EMBL" id="RCVZ01000004">
    <property type="protein sequence ID" value="RLQ96336.1"/>
    <property type="molecule type" value="Genomic_DNA"/>
</dbReference>
<accession>A0A3L7JZY7</accession>
<keyword evidence="3" id="KW-1185">Reference proteome</keyword>
<dbReference type="SUPFAM" id="SSF109854">
    <property type="entry name" value="DinB/YfiT-like putative metalloenzymes"/>
    <property type="match status" value="1"/>
</dbReference>
<dbReference type="InterPro" id="IPR034660">
    <property type="entry name" value="DinB/YfiT-like"/>
</dbReference>
<dbReference type="OrthoDB" id="2964295at2"/>
<gene>
    <name evidence="2" type="ORF">D9X91_07540</name>
</gene>
<dbReference type="Pfam" id="PF12867">
    <property type="entry name" value="DinB_2"/>
    <property type="match status" value="1"/>
</dbReference>
<evidence type="ECO:0000259" key="1">
    <source>
        <dbReference type="Pfam" id="PF12867"/>
    </source>
</evidence>